<dbReference type="eggNOG" id="COG1396">
    <property type="taxonomic scope" value="Bacteria"/>
</dbReference>
<comment type="similarity">
    <text evidence="1">Belongs to the short-chain fatty acyl-CoA assimilation regulator (ScfR) family.</text>
</comment>
<dbReference type="CDD" id="cd00093">
    <property type="entry name" value="HTH_XRE"/>
    <property type="match status" value="1"/>
</dbReference>
<accession>A0A1I5HDY7</accession>
<protein>
    <submittedName>
        <fullName evidence="3">Predicted transcriptional regulator</fullName>
    </submittedName>
</protein>
<dbReference type="Pfam" id="PF06114">
    <property type="entry name" value="Peptidase_M78"/>
    <property type="match status" value="1"/>
</dbReference>
<dbReference type="PROSITE" id="PS50943">
    <property type="entry name" value="HTH_CROC1"/>
    <property type="match status" value="1"/>
</dbReference>
<dbReference type="AlphaFoldDB" id="A0A1I5HDY7"/>
<evidence type="ECO:0000259" key="2">
    <source>
        <dbReference type="PROSITE" id="PS50943"/>
    </source>
</evidence>
<dbReference type="SUPFAM" id="SSF47413">
    <property type="entry name" value="lambda repressor-like DNA-binding domains"/>
    <property type="match status" value="1"/>
</dbReference>
<gene>
    <name evidence="3" type="ORF">SAMN04489713_106172</name>
</gene>
<evidence type="ECO:0000313" key="4">
    <source>
        <dbReference type="Proteomes" id="UP000183413"/>
    </source>
</evidence>
<dbReference type="SMART" id="SM00530">
    <property type="entry name" value="HTH_XRE"/>
    <property type="match status" value="1"/>
</dbReference>
<dbReference type="InterPro" id="IPR010359">
    <property type="entry name" value="IrrE_HExxH"/>
</dbReference>
<keyword evidence="4" id="KW-1185">Reference proteome</keyword>
<sequence length="506" mass="57758">MNSQVTKEARKFRYHEAVTTLRTEESINLTSDVDLVTFGQRLRHLRRGRGLTLSELGERVGRAPSQLSLLENGRREPKLTLLQALAAALECPVEELLRRQPPSRRAQLEIQLEEAQRDPLYRTLGLSHLKVGKRMPNEVIEHILALYGELKRSRTKPTASPEEARKANAELRRQMHERGNHFADIEDVASRTLDAVGYRRGAVSQGLLMTLVGHFGFSLQYVQDLPRSVRSVTDLRNRRIYLEREQLGMHTPRTILLQTLGHIALDHDQPRDFADFLRQRVEANYLGAAILMPERSVVPFLQEAKAARELSVEDLADVFSVSYEMAAHRFTNVATHHLDLQLHFTKNDENGTIYKAYANDGLAFPQDEDGAIEGQRMCREWAGRHVFGAADRFSVYYQYTDTPNGTYWCLSHIDPSHERDFAITLGVRFEDSRWFRGRETTRRVKSACPDGDCCQRPPKELSDRWEGMAWPSARAHSHVLSVLPPGAFPGVDEADVYEFLDRHAAE</sequence>
<dbReference type="GO" id="GO:0003677">
    <property type="term" value="F:DNA binding"/>
    <property type="evidence" value="ECO:0007669"/>
    <property type="project" value="InterPro"/>
</dbReference>
<evidence type="ECO:0000313" key="3">
    <source>
        <dbReference type="EMBL" id="SFO46494.1"/>
    </source>
</evidence>
<dbReference type="InterPro" id="IPR052345">
    <property type="entry name" value="Rad_response_metalloprotease"/>
</dbReference>
<organism evidence="3 4">
    <name type="scientific">Actinomadura madurae</name>
    <dbReference type="NCBI Taxonomy" id="1993"/>
    <lineage>
        <taxon>Bacteria</taxon>
        <taxon>Bacillati</taxon>
        <taxon>Actinomycetota</taxon>
        <taxon>Actinomycetes</taxon>
        <taxon>Streptosporangiales</taxon>
        <taxon>Thermomonosporaceae</taxon>
        <taxon>Actinomadura</taxon>
    </lineage>
</organism>
<dbReference type="InterPro" id="IPR010982">
    <property type="entry name" value="Lambda_DNA-bd_dom_sf"/>
</dbReference>
<evidence type="ECO:0000256" key="1">
    <source>
        <dbReference type="ARBA" id="ARBA00007227"/>
    </source>
</evidence>
<dbReference type="Gene3D" id="1.10.260.40">
    <property type="entry name" value="lambda repressor-like DNA-binding domains"/>
    <property type="match status" value="1"/>
</dbReference>
<dbReference type="Proteomes" id="UP000183413">
    <property type="component" value="Unassembled WGS sequence"/>
</dbReference>
<dbReference type="EMBL" id="FOVH01000006">
    <property type="protein sequence ID" value="SFO46494.1"/>
    <property type="molecule type" value="Genomic_DNA"/>
</dbReference>
<proteinExistence type="inferred from homology"/>
<dbReference type="InParanoid" id="A0A1I5HDY7"/>
<feature type="domain" description="HTH cro/C1-type" evidence="2">
    <location>
        <begin position="42"/>
        <end position="96"/>
    </location>
</feature>
<dbReference type="eggNOG" id="COG3800">
    <property type="taxonomic scope" value="Bacteria"/>
</dbReference>
<reference evidence="3 4" key="1">
    <citation type="submission" date="2016-10" db="EMBL/GenBank/DDBJ databases">
        <authorList>
            <person name="de Groot N.N."/>
        </authorList>
    </citation>
    <scope>NUCLEOTIDE SEQUENCE [LARGE SCALE GENOMIC DNA]</scope>
    <source>
        <strain evidence="3 4">DSM 43067</strain>
    </source>
</reference>
<dbReference type="InterPro" id="IPR001387">
    <property type="entry name" value="Cro/C1-type_HTH"/>
</dbReference>
<name>A0A1I5HDY7_9ACTN</name>
<dbReference type="PANTHER" id="PTHR43236">
    <property type="entry name" value="ANTITOXIN HIGA1"/>
    <property type="match status" value="1"/>
</dbReference>
<dbReference type="Pfam" id="PF13560">
    <property type="entry name" value="HTH_31"/>
    <property type="match status" value="1"/>
</dbReference>
<dbReference type="STRING" id="1993.SAMN04489713_106172"/>
<dbReference type="PANTHER" id="PTHR43236:SF2">
    <property type="entry name" value="BLL0069 PROTEIN"/>
    <property type="match status" value="1"/>
</dbReference>